<dbReference type="Gene3D" id="3.80.10.10">
    <property type="entry name" value="Ribonuclease Inhibitor"/>
    <property type="match status" value="1"/>
</dbReference>
<protein>
    <submittedName>
        <fullName evidence="3">Protein kinase</fullName>
    </submittedName>
</protein>
<keyword evidence="1" id="KW-0812">Transmembrane</keyword>
<dbReference type="STRING" id="1202772.A0A1V9Y4J0"/>
<dbReference type="PROSITE" id="PS00108">
    <property type="entry name" value="PROTEIN_KINASE_ST"/>
    <property type="match status" value="1"/>
</dbReference>
<keyword evidence="3" id="KW-0808">Transferase</keyword>
<dbReference type="Proteomes" id="UP000243579">
    <property type="component" value="Unassembled WGS sequence"/>
</dbReference>
<feature type="domain" description="Protein kinase" evidence="2">
    <location>
        <begin position="419"/>
        <end position="686"/>
    </location>
</feature>
<sequence>MIRILLSIATGAAALCPYADMPGNTLVADATCGNTIKICGVNSSCAVTNSRINYTIPTYTGWPSVGDMAYYTLDTLTIKDSPTLDIHLMKLPKIIEMMTFDTIGQMDLTKTKTTSWDYVKTLQFLNSPSVPFPNGINWPPVLDILVIKNNSVSNIPQGLPKTLTQLAIQGNTLLDLNYLPAGLSLLNLDSNSLSAISNQDWTTLTFLRLSYNEQLVSISNVKLSSNLTYFDIGNCSMLTNITMDSATFAAIDRLSPWAGNEDKMVGYVATQDVLTNAGACTALGGSLQQLWKQTTKRTINVCVTSTESKDKTTTPTPSSSNTGMIVGIACGAVAVVAIIAFFIIRNRKKPEPPMPYIRYEPPPVTYTNYSNGTGMPTQGTGGSAGTGGNRGSLVYADADVVLDVKPLLHHRLELADLHITSNKPLASGAYGEVWLGAYGGQQVAVKRMKKREARAVQSFIDEIVLMSQMDSDYIVKFVGASWTRPIEIECVVEYMDLGDLRSFLVAHPPSVFTWEQKYHCIVSIVRGLVYLHTFKPPIIHRDLKSRNVLLDSVKGTKLTDFGASRVAEEDDLMTNGIGTYQWMAPEVIAGTSYGAAADIYSFGIILSEFCTHQVPYADLRHPESGRPLQQHYVQSEVRLGRLHPTFAGEGVPSWVADIGMKCLTLNEEDRPTALQLSVMLNRCRPL</sequence>
<dbReference type="EMBL" id="JNBR01002903">
    <property type="protein sequence ID" value="OQR80635.1"/>
    <property type="molecule type" value="Genomic_DNA"/>
</dbReference>
<evidence type="ECO:0000256" key="1">
    <source>
        <dbReference type="SAM" id="Phobius"/>
    </source>
</evidence>
<dbReference type="SUPFAM" id="SSF52058">
    <property type="entry name" value="L domain-like"/>
    <property type="match status" value="1"/>
</dbReference>
<dbReference type="InterPro" id="IPR011009">
    <property type="entry name" value="Kinase-like_dom_sf"/>
</dbReference>
<dbReference type="GO" id="GO:0004674">
    <property type="term" value="F:protein serine/threonine kinase activity"/>
    <property type="evidence" value="ECO:0007669"/>
    <property type="project" value="TreeGrafter"/>
</dbReference>
<dbReference type="AlphaFoldDB" id="A0A1V9Y4J0"/>
<dbReference type="SUPFAM" id="SSF56112">
    <property type="entry name" value="Protein kinase-like (PK-like)"/>
    <property type="match status" value="1"/>
</dbReference>
<keyword evidence="3" id="KW-0418">Kinase</keyword>
<dbReference type="GO" id="GO:0005524">
    <property type="term" value="F:ATP binding"/>
    <property type="evidence" value="ECO:0007669"/>
    <property type="project" value="InterPro"/>
</dbReference>
<organism evidence="3 4">
    <name type="scientific">Achlya hypogyna</name>
    <name type="common">Oomycete</name>
    <name type="synonym">Protoachlya hypogyna</name>
    <dbReference type="NCBI Taxonomy" id="1202772"/>
    <lineage>
        <taxon>Eukaryota</taxon>
        <taxon>Sar</taxon>
        <taxon>Stramenopiles</taxon>
        <taxon>Oomycota</taxon>
        <taxon>Saprolegniomycetes</taxon>
        <taxon>Saprolegniales</taxon>
        <taxon>Achlyaceae</taxon>
        <taxon>Achlya</taxon>
    </lineage>
</organism>
<dbReference type="InterPro" id="IPR032675">
    <property type="entry name" value="LRR_dom_sf"/>
</dbReference>
<proteinExistence type="predicted"/>
<dbReference type="InterPro" id="IPR008271">
    <property type="entry name" value="Ser/Thr_kinase_AS"/>
</dbReference>
<name>A0A1V9Y4J0_ACHHY</name>
<keyword evidence="1" id="KW-0472">Membrane</keyword>
<comment type="caution">
    <text evidence="3">The sequence shown here is derived from an EMBL/GenBank/DDBJ whole genome shotgun (WGS) entry which is preliminary data.</text>
</comment>
<dbReference type="SMART" id="SM00220">
    <property type="entry name" value="S_TKc"/>
    <property type="match status" value="1"/>
</dbReference>
<dbReference type="Pfam" id="PF00069">
    <property type="entry name" value="Pkinase"/>
    <property type="match status" value="1"/>
</dbReference>
<dbReference type="PROSITE" id="PS50011">
    <property type="entry name" value="PROTEIN_KINASE_DOM"/>
    <property type="match status" value="1"/>
</dbReference>
<gene>
    <name evidence="3" type="ORF">ACHHYP_17401</name>
</gene>
<dbReference type="PANTHER" id="PTHR44329">
    <property type="entry name" value="SERINE/THREONINE-PROTEIN KINASE TNNI3K-RELATED"/>
    <property type="match status" value="1"/>
</dbReference>
<feature type="transmembrane region" description="Helical" evidence="1">
    <location>
        <begin position="324"/>
        <end position="344"/>
    </location>
</feature>
<evidence type="ECO:0000313" key="4">
    <source>
        <dbReference type="Proteomes" id="UP000243579"/>
    </source>
</evidence>
<accession>A0A1V9Y4J0</accession>
<dbReference type="PANTHER" id="PTHR44329:SF214">
    <property type="entry name" value="PROTEIN KINASE DOMAIN-CONTAINING PROTEIN"/>
    <property type="match status" value="1"/>
</dbReference>
<dbReference type="InterPro" id="IPR000719">
    <property type="entry name" value="Prot_kinase_dom"/>
</dbReference>
<dbReference type="OrthoDB" id="78173at2759"/>
<reference evidence="3 4" key="1">
    <citation type="journal article" date="2014" name="Genome Biol. Evol.">
        <title>The secreted proteins of Achlya hypogyna and Thraustotheca clavata identify the ancestral oomycete secretome and reveal gene acquisitions by horizontal gene transfer.</title>
        <authorList>
            <person name="Misner I."/>
            <person name="Blouin N."/>
            <person name="Leonard G."/>
            <person name="Richards T.A."/>
            <person name="Lane C.E."/>
        </authorList>
    </citation>
    <scope>NUCLEOTIDE SEQUENCE [LARGE SCALE GENOMIC DNA]</scope>
    <source>
        <strain evidence="3 4">ATCC 48635</strain>
    </source>
</reference>
<dbReference type="InterPro" id="IPR051681">
    <property type="entry name" value="Ser/Thr_Kinases-Pseudokinases"/>
</dbReference>
<dbReference type="Gene3D" id="1.10.510.10">
    <property type="entry name" value="Transferase(Phosphotransferase) domain 1"/>
    <property type="match status" value="1"/>
</dbReference>
<evidence type="ECO:0000259" key="2">
    <source>
        <dbReference type="PROSITE" id="PS50011"/>
    </source>
</evidence>
<keyword evidence="1" id="KW-1133">Transmembrane helix</keyword>
<keyword evidence="4" id="KW-1185">Reference proteome</keyword>
<dbReference type="Gene3D" id="3.30.200.20">
    <property type="entry name" value="Phosphorylase Kinase, domain 1"/>
    <property type="match status" value="1"/>
</dbReference>
<evidence type="ECO:0000313" key="3">
    <source>
        <dbReference type="EMBL" id="OQR80635.1"/>
    </source>
</evidence>